<comment type="caution">
    <text evidence="1">The sequence shown here is derived from an EMBL/GenBank/DDBJ whole genome shotgun (WGS) entry which is preliminary data.</text>
</comment>
<sequence length="45" mass="5640">MRLYKVSHFIKRFLIFIFFDKKMLCHCYEFDLLDKALKTFSKINF</sequence>
<dbReference type="AlphaFoldDB" id="G5K1X0"/>
<dbReference type="Proteomes" id="UP000003330">
    <property type="component" value="Unassembled WGS sequence"/>
</dbReference>
<gene>
    <name evidence="1" type="ORF">STRIC_2378</name>
</gene>
<proteinExistence type="predicted"/>
<keyword evidence="2" id="KW-1185">Reference proteome</keyword>
<name>G5K1X0_9STRE</name>
<evidence type="ECO:0000313" key="2">
    <source>
        <dbReference type="Proteomes" id="UP000003330"/>
    </source>
</evidence>
<accession>G5K1X0</accession>
<dbReference type="EMBL" id="AEUX02000005">
    <property type="protein sequence ID" value="EHI70250.1"/>
    <property type="molecule type" value="Genomic_DNA"/>
</dbReference>
<reference evidence="1 2" key="1">
    <citation type="journal article" date="2014" name="Int. J. Syst. Evol. Microbiol.">
        <title>Phylogenomics and the dynamic genome evolution of the genus Streptococcus.</title>
        <authorList>
            <consortium name="The Broad Institute Genome Sequencing Platform"/>
            <person name="Richards V.P."/>
            <person name="Palmer S.R."/>
            <person name="Pavinski Bitar P.D."/>
            <person name="Qin X."/>
            <person name="Weinstock G.M."/>
            <person name="Highlander S.K."/>
            <person name="Town C.D."/>
            <person name="Burne R.A."/>
            <person name="Stanhope M.J."/>
        </authorList>
    </citation>
    <scope>NUCLEOTIDE SEQUENCE [LARGE SCALE GENOMIC DNA]</scope>
    <source>
        <strain evidence="1 2">707-05</strain>
    </source>
</reference>
<evidence type="ECO:0000313" key="1">
    <source>
        <dbReference type="EMBL" id="EHI70250.1"/>
    </source>
</evidence>
<organism evidence="1 2">
    <name type="scientific">Streptococcus ictaluri 707-05</name>
    <dbReference type="NCBI Taxonomy" id="764299"/>
    <lineage>
        <taxon>Bacteria</taxon>
        <taxon>Bacillati</taxon>
        <taxon>Bacillota</taxon>
        <taxon>Bacilli</taxon>
        <taxon>Lactobacillales</taxon>
        <taxon>Streptococcaceae</taxon>
        <taxon>Streptococcus</taxon>
    </lineage>
</organism>
<dbReference type="STRING" id="764299.STRIC_2378"/>
<protein>
    <submittedName>
        <fullName evidence="1">Uncharacterized protein</fullName>
    </submittedName>
</protein>